<feature type="domain" description="Thiamine pyrophosphate enzyme N-terminal TPP-binding" evidence="6">
    <location>
        <begin position="3"/>
        <end position="118"/>
    </location>
</feature>
<evidence type="ECO:0000259" key="5">
    <source>
        <dbReference type="Pfam" id="PF02775"/>
    </source>
</evidence>
<dbReference type="RefSeq" id="WP_264713010.1">
    <property type="nucleotide sequence ID" value="NZ_JAPDNT010000003.1"/>
</dbReference>
<dbReference type="Gene3D" id="3.40.50.1220">
    <property type="entry name" value="TPP-binding domain"/>
    <property type="match status" value="1"/>
</dbReference>
<dbReference type="GO" id="GO:0050660">
    <property type="term" value="F:flavin adenine dinucleotide binding"/>
    <property type="evidence" value="ECO:0007669"/>
    <property type="project" value="TreeGrafter"/>
</dbReference>
<sequence length="533" mass="55601">MQTAAESLVAFLAAHGVDRCFCVPGESYIAVLDALHDHPAIDLVTCRHEGGAGFMALADARLTGRPGVALVSRGPGACNAAIAMHTAQQDAVPLLLVVGQVEARDLRARAFQEIDYARMFAGIAKFVGEAVRPEQVPELLSRAWAAMLTGVPGPAVLSVPEDVLRAACTASVPAADTAPSAAGADRLAELLRAAERPIVIAGGDLDRPGGRAALLAFAEAWRVPVAVSFRRQDLFPNAHALYAGDMGLSNPPAQRAAFARADLVLALGTRLGDITTQGYSFPEPEQTLVHVCADPDWLGWRFPTSLAVAAHAIPTLQALAGRNAAAPPSRAAWIDALRALQSNEAVWAPRVAEDGVVFANIVAALGRRLPDDAIVTLDAGTFGAPFYRKVAWRPTQRLLAPVSGAMGYGMPAAVAAALRHPERPVICAVGDGGFLMTGSELAVAAARGAALKVLLSENGSYASIRIHQERAYPGRHSGTDLANPDLAAIGAAYGYPVMQVRTEDEVPALLDALTAPGPLFAVVRTSLSAVLPA</sequence>
<dbReference type="InterPro" id="IPR029061">
    <property type="entry name" value="THDP-binding"/>
</dbReference>
<dbReference type="PANTHER" id="PTHR18968:SF120">
    <property type="entry name" value="ACETOLACTATE SYNTHASE LARGE SUBUNIT"/>
    <property type="match status" value="1"/>
</dbReference>
<keyword evidence="2 3" id="KW-0786">Thiamine pyrophosphate</keyword>
<comment type="similarity">
    <text evidence="1 3">Belongs to the TPP enzyme family.</text>
</comment>
<dbReference type="FunFam" id="3.40.50.970:FF:000007">
    <property type="entry name" value="Acetolactate synthase"/>
    <property type="match status" value="1"/>
</dbReference>
<protein>
    <submittedName>
        <fullName evidence="7">Thiamine pyrophosphate-binding protein</fullName>
    </submittedName>
</protein>
<keyword evidence="8" id="KW-1185">Reference proteome</keyword>
<dbReference type="NCBIfam" id="NF006052">
    <property type="entry name" value="PRK08199.1"/>
    <property type="match status" value="1"/>
</dbReference>
<dbReference type="InterPro" id="IPR029035">
    <property type="entry name" value="DHS-like_NAD/FAD-binding_dom"/>
</dbReference>
<dbReference type="GO" id="GO:0009099">
    <property type="term" value="P:L-valine biosynthetic process"/>
    <property type="evidence" value="ECO:0007669"/>
    <property type="project" value="TreeGrafter"/>
</dbReference>
<evidence type="ECO:0000259" key="6">
    <source>
        <dbReference type="Pfam" id="PF02776"/>
    </source>
</evidence>
<name>A0AA41YLC9_9PROT</name>
<dbReference type="GO" id="GO:0030976">
    <property type="term" value="F:thiamine pyrophosphate binding"/>
    <property type="evidence" value="ECO:0007669"/>
    <property type="project" value="InterPro"/>
</dbReference>
<accession>A0AA41YLC9</accession>
<evidence type="ECO:0000256" key="1">
    <source>
        <dbReference type="ARBA" id="ARBA00007812"/>
    </source>
</evidence>
<dbReference type="SUPFAM" id="SSF52467">
    <property type="entry name" value="DHS-like NAD/FAD-binding domain"/>
    <property type="match status" value="1"/>
</dbReference>
<reference evidence="7" key="1">
    <citation type="submission" date="2022-09" db="EMBL/GenBank/DDBJ databases">
        <title>Rhodovastum sp. nov. RN2-1 isolated from soil in Seongnam, South Korea.</title>
        <authorList>
            <person name="Le N.T."/>
        </authorList>
    </citation>
    <scope>NUCLEOTIDE SEQUENCE</scope>
    <source>
        <strain evidence="7">RN2-1</strain>
    </source>
</reference>
<dbReference type="GO" id="GO:0009097">
    <property type="term" value="P:isoleucine biosynthetic process"/>
    <property type="evidence" value="ECO:0007669"/>
    <property type="project" value="TreeGrafter"/>
</dbReference>
<dbReference type="InterPro" id="IPR045229">
    <property type="entry name" value="TPP_enz"/>
</dbReference>
<dbReference type="Pfam" id="PF02776">
    <property type="entry name" value="TPP_enzyme_N"/>
    <property type="match status" value="1"/>
</dbReference>
<dbReference type="CDD" id="cd07035">
    <property type="entry name" value="TPP_PYR_POX_like"/>
    <property type="match status" value="1"/>
</dbReference>
<evidence type="ECO:0000256" key="3">
    <source>
        <dbReference type="RuleBase" id="RU362132"/>
    </source>
</evidence>
<feature type="domain" description="Thiamine pyrophosphate enzyme TPP-binding" evidence="5">
    <location>
        <begin position="391"/>
        <end position="520"/>
    </location>
</feature>
<evidence type="ECO:0000313" key="8">
    <source>
        <dbReference type="Proteomes" id="UP001165679"/>
    </source>
</evidence>
<dbReference type="GO" id="GO:0003984">
    <property type="term" value="F:acetolactate synthase activity"/>
    <property type="evidence" value="ECO:0007669"/>
    <property type="project" value="TreeGrafter"/>
</dbReference>
<dbReference type="InterPro" id="IPR012001">
    <property type="entry name" value="Thiamin_PyroP_enz_TPP-bd_dom"/>
</dbReference>
<dbReference type="Pfam" id="PF02775">
    <property type="entry name" value="TPP_enzyme_C"/>
    <property type="match status" value="1"/>
</dbReference>
<dbReference type="CDD" id="cd00568">
    <property type="entry name" value="TPP_enzymes"/>
    <property type="match status" value="1"/>
</dbReference>
<dbReference type="Pfam" id="PF00205">
    <property type="entry name" value="TPP_enzyme_M"/>
    <property type="match status" value="1"/>
</dbReference>
<dbReference type="Proteomes" id="UP001165679">
    <property type="component" value="Unassembled WGS sequence"/>
</dbReference>
<comment type="caution">
    <text evidence="7">The sequence shown here is derived from an EMBL/GenBank/DDBJ whole genome shotgun (WGS) entry which is preliminary data.</text>
</comment>
<dbReference type="GO" id="GO:0000287">
    <property type="term" value="F:magnesium ion binding"/>
    <property type="evidence" value="ECO:0007669"/>
    <property type="project" value="InterPro"/>
</dbReference>
<evidence type="ECO:0000256" key="2">
    <source>
        <dbReference type="ARBA" id="ARBA00023052"/>
    </source>
</evidence>
<dbReference type="Gene3D" id="3.40.50.970">
    <property type="match status" value="2"/>
</dbReference>
<dbReference type="InterPro" id="IPR011766">
    <property type="entry name" value="TPP_enzyme_TPP-bd"/>
</dbReference>
<proteinExistence type="inferred from homology"/>
<evidence type="ECO:0000259" key="4">
    <source>
        <dbReference type="Pfam" id="PF00205"/>
    </source>
</evidence>
<feature type="domain" description="Thiamine pyrophosphate enzyme central" evidence="4">
    <location>
        <begin position="185"/>
        <end position="319"/>
    </location>
</feature>
<dbReference type="PANTHER" id="PTHR18968">
    <property type="entry name" value="THIAMINE PYROPHOSPHATE ENZYMES"/>
    <property type="match status" value="1"/>
</dbReference>
<reference evidence="7" key="2">
    <citation type="submission" date="2022-10" db="EMBL/GenBank/DDBJ databases">
        <authorList>
            <person name="Trinh H.N."/>
        </authorList>
    </citation>
    <scope>NUCLEOTIDE SEQUENCE</scope>
    <source>
        <strain evidence="7">RN2-1</strain>
    </source>
</reference>
<gene>
    <name evidence="7" type="ORF">OL599_07285</name>
</gene>
<dbReference type="SUPFAM" id="SSF52518">
    <property type="entry name" value="Thiamin diphosphate-binding fold (THDP-binding)"/>
    <property type="match status" value="2"/>
</dbReference>
<dbReference type="AlphaFoldDB" id="A0AA41YLC9"/>
<evidence type="ECO:0000313" key="7">
    <source>
        <dbReference type="EMBL" id="MCW3474382.1"/>
    </source>
</evidence>
<dbReference type="EMBL" id="JAPDNT010000003">
    <property type="protein sequence ID" value="MCW3474382.1"/>
    <property type="molecule type" value="Genomic_DNA"/>
</dbReference>
<organism evidence="7 8">
    <name type="scientific">Limobrevibacterium gyesilva</name>
    <dbReference type="NCBI Taxonomy" id="2991712"/>
    <lineage>
        <taxon>Bacteria</taxon>
        <taxon>Pseudomonadati</taxon>
        <taxon>Pseudomonadota</taxon>
        <taxon>Alphaproteobacteria</taxon>
        <taxon>Acetobacterales</taxon>
        <taxon>Acetobacteraceae</taxon>
        <taxon>Limobrevibacterium</taxon>
    </lineage>
</organism>
<dbReference type="InterPro" id="IPR012000">
    <property type="entry name" value="Thiamin_PyroP_enz_cen_dom"/>
</dbReference>
<dbReference type="GO" id="GO:0005948">
    <property type="term" value="C:acetolactate synthase complex"/>
    <property type="evidence" value="ECO:0007669"/>
    <property type="project" value="TreeGrafter"/>
</dbReference>